<accession>A0AAJ4XF57</accession>
<evidence type="ECO:0000313" key="3">
    <source>
        <dbReference type="Proteomes" id="UP000215355"/>
    </source>
</evidence>
<dbReference type="Pfam" id="PF13595">
    <property type="entry name" value="DUF4138"/>
    <property type="match status" value="1"/>
</dbReference>
<sequence>MDKLPHCIILSVFLLAFAAFANGQYAPMPQRIRVSENMTTNLIFSMPILSVDLGSFDILAQKASGVQNVLQVKAASKELTQTNLTVITQDGKLHSFLASYAEFADPINLIVGENLPEGTYVPSIPNRTKVPPIQVGQGMDWVRNTDLVPVRLMKKSDGISFSLDGIFIQGKRMYLRFRFYNESHIPFKVDQFRLFLKDNRTAKRTAAQEIEIIPEYVDGQQDKLHEHVPYTWIVSLPSFTIPEGKHLWVELIELSGGRDLGLKVRNRHVLKTLPVPFIQ</sequence>
<feature type="signal peptide" evidence="1">
    <location>
        <begin position="1"/>
        <end position="21"/>
    </location>
</feature>
<dbReference type="KEGG" id="smiz:4412673_03749"/>
<proteinExistence type="predicted"/>
<keyword evidence="1" id="KW-0732">Signal</keyword>
<feature type="chain" id="PRO_5042501887" evidence="1">
    <location>
        <begin position="22"/>
        <end position="279"/>
    </location>
</feature>
<reference evidence="2 3" key="1">
    <citation type="submission" date="2017-06" db="EMBL/GenBank/DDBJ databases">
        <authorList>
            <consortium name="Pathogen Informatics"/>
        </authorList>
    </citation>
    <scope>NUCLEOTIDE SEQUENCE [LARGE SCALE GENOMIC DNA]</scope>
    <source>
        <strain evidence="2 3">NCTC12149</strain>
    </source>
</reference>
<name>A0AAJ4XF57_9SPHI</name>
<organism evidence="2 3">
    <name type="scientific">Sphingobacterium mizutaii</name>
    <dbReference type="NCBI Taxonomy" id="1010"/>
    <lineage>
        <taxon>Bacteria</taxon>
        <taxon>Pseudomonadati</taxon>
        <taxon>Bacteroidota</taxon>
        <taxon>Sphingobacteriia</taxon>
        <taxon>Sphingobacteriales</taxon>
        <taxon>Sphingobacteriaceae</taxon>
        <taxon>Sphingobacterium</taxon>
    </lineage>
</organism>
<dbReference type="RefSeq" id="WP_093099360.1">
    <property type="nucleotide sequence ID" value="NZ_DAMBSL010000001.1"/>
</dbReference>
<dbReference type="AlphaFoldDB" id="A0AAJ4XF57"/>
<evidence type="ECO:0000256" key="1">
    <source>
        <dbReference type="SAM" id="SignalP"/>
    </source>
</evidence>
<dbReference type="NCBIfam" id="TIGR03780">
    <property type="entry name" value="Bac_Flav_CT_N"/>
    <property type="match status" value="1"/>
</dbReference>
<dbReference type="InterPro" id="IPR022298">
    <property type="entry name" value="Conjug_transposon_TraN"/>
</dbReference>
<evidence type="ECO:0000313" key="2">
    <source>
        <dbReference type="EMBL" id="SNV61896.1"/>
    </source>
</evidence>
<dbReference type="Proteomes" id="UP000215355">
    <property type="component" value="Chromosome 1"/>
</dbReference>
<dbReference type="EMBL" id="LT906468">
    <property type="protein sequence ID" value="SNV61896.1"/>
    <property type="molecule type" value="Genomic_DNA"/>
</dbReference>
<protein>
    <submittedName>
        <fullName evidence="2">Bacteroides conjugative transposon TraN protein</fullName>
    </submittedName>
</protein>
<gene>
    <name evidence="2" type="ORF">SAMEA4412673_03749</name>
</gene>